<sequence>MNSLETQNQIGDLDIAVIGMSGRFPKARNLDAFWHNLRSGVESISFFSNQELESVGVDPSLLSDPNYVKANAVLEDIELFDASFFDYSPRTAEIMDPQHRLFLETAWEALENAGYDSKTYEGRISVYGSASISSYFLFNLFSNTELLKLVGLDQIRHNNRTDNLTTRVAYKLDLKGSAITVQTGCSSSLVAVHLACQSLIDRECDMALAGGVSVTGLQKAGYLYQEGGILSPDGHCRAFDAQAKGTVGGDGVGIVALKRLADALADGDNIHAVIKGSAINNDGSSKVGYTAPSIDGQAKVIAEALAIAQVEPETISYVETHGTGTVLGDPIEVAALTKSFRAKTKKKDFCALGSVKTNIGHLDTAAGVAGLIKTILALKHKQIPPSLHFQQPNAQIDFANSPFYVNSTLSQWKTNGTPRRAGVSSFGIGGTNAHVILEETPTTEQGRQRPAGVPQRQTPTEGNPPAALAPVEATAVEQGMKYQLLVLSAKTSSALDTATTNLVQHLKQHPNINLADVAYTLGVGRRVFDHRRMVVCQDIDDTVKILETKDPQRVFTHFTEPCEQEVVFMFPGQGSQYVEMGRELYHTEPIFQEQVDYCCKILIPILGLDLRTILYPSEEQQTVAAQQLTQTHITQPALFVIEYALAQLWIAWGVRPSAMIGHSIGEYVAACLAGVFSLEHALVIVTKRGQLMQQQPPGAMLAVPLPEAEVIPLLGEKLSVAAINAPARCVVSGPIPVIDDLQNRLTEQGVDCRRLHTSHAFHSQMMDPIIDKYTHQLQKVKFNPPKIPFLSNLTGTWITAAQATDPSYWSKHLRSPVRFAEGIAELFKQPNRILLEVGPGHTLSALSKQQAQGRMILSSLRHPHDQQSDVTFLLNSLGQLWLSGIQIDWFSFYANQRRHRLPLPTYPFEREKFWIEFSKVNELNQLYEKNNQNHKQREEKTQDLLVESQKNAFSDMPVIKKESMTESQIEKIINKQNQIMLQQLNILETYML</sequence>
<dbReference type="InterPro" id="IPR016035">
    <property type="entry name" value="Acyl_Trfase/lysoPLipase"/>
</dbReference>
<dbReference type="InterPro" id="IPR014030">
    <property type="entry name" value="Ketoacyl_synth_N"/>
</dbReference>
<dbReference type="SUPFAM" id="SSF55048">
    <property type="entry name" value="Probable ACP-binding domain of malonyl-CoA ACP transacylase"/>
    <property type="match status" value="1"/>
</dbReference>
<dbReference type="Gene3D" id="3.40.47.10">
    <property type="match status" value="1"/>
</dbReference>
<reference evidence="6 7" key="1">
    <citation type="submission" date="2018-06" db="EMBL/GenBank/DDBJ databases">
        <title>Comparative genomics of Brasilonema spp. strains.</title>
        <authorList>
            <person name="Alvarenga D.O."/>
            <person name="Fiore M.F."/>
            <person name="Varani A.M."/>
        </authorList>
    </citation>
    <scope>NUCLEOTIDE SEQUENCE [LARGE SCALE GENOMIC DNA]</scope>
    <source>
        <strain evidence="6 7">UFV-OR1</strain>
    </source>
</reference>
<feature type="domain" description="Ketosynthase family 3 (KS3)" evidence="5">
    <location>
        <begin position="12"/>
        <end position="439"/>
    </location>
</feature>
<dbReference type="InterPro" id="IPR016039">
    <property type="entry name" value="Thiolase-like"/>
</dbReference>
<evidence type="ECO:0000313" key="7">
    <source>
        <dbReference type="Proteomes" id="UP000762253"/>
    </source>
</evidence>
<dbReference type="InterPro" id="IPR014031">
    <property type="entry name" value="Ketoacyl_synth_C"/>
</dbReference>
<dbReference type="Gene3D" id="3.30.70.3290">
    <property type="match status" value="1"/>
</dbReference>
<dbReference type="PANTHER" id="PTHR43775:SF51">
    <property type="entry name" value="INACTIVE PHENOLPHTHIOCEROL SYNTHESIS POLYKETIDE SYNTHASE TYPE I PKS1-RELATED"/>
    <property type="match status" value="1"/>
</dbReference>
<dbReference type="InterPro" id="IPR020841">
    <property type="entry name" value="PKS_Beta-ketoAc_synthase_dom"/>
</dbReference>
<dbReference type="CDD" id="cd00833">
    <property type="entry name" value="PKS"/>
    <property type="match status" value="1"/>
</dbReference>
<evidence type="ECO:0000256" key="2">
    <source>
        <dbReference type="ARBA" id="ARBA00022553"/>
    </source>
</evidence>
<evidence type="ECO:0000313" key="6">
    <source>
        <dbReference type="EMBL" id="NMF61954.1"/>
    </source>
</evidence>
<dbReference type="PANTHER" id="PTHR43775">
    <property type="entry name" value="FATTY ACID SYNTHASE"/>
    <property type="match status" value="1"/>
</dbReference>
<dbReference type="PROSITE" id="PS52004">
    <property type="entry name" value="KS3_2"/>
    <property type="match status" value="1"/>
</dbReference>
<proteinExistence type="predicted"/>
<dbReference type="Proteomes" id="UP000762253">
    <property type="component" value="Unassembled WGS sequence"/>
</dbReference>
<dbReference type="InterPro" id="IPR014043">
    <property type="entry name" value="Acyl_transferase_dom"/>
</dbReference>
<dbReference type="Pfam" id="PF00109">
    <property type="entry name" value="ketoacyl-synt"/>
    <property type="match status" value="1"/>
</dbReference>
<keyword evidence="2" id="KW-0597">Phosphoprotein</keyword>
<keyword evidence="1" id="KW-0596">Phosphopantetheine</keyword>
<dbReference type="InterPro" id="IPR016036">
    <property type="entry name" value="Malonyl_transacylase_ACP-bd"/>
</dbReference>
<dbReference type="Pfam" id="PF00698">
    <property type="entry name" value="Acyl_transf_1"/>
    <property type="match status" value="1"/>
</dbReference>
<dbReference type="Pfam" id="PF22621">
    <property type="entry name" value="CurL-like_PKS_C"/>
    <property type="match status" value="1"/>
</dbReference>
<dbReference type="SMART" id="SM00825">
    <property type="entry name" value="PKS_KS"/>
    <property type="match status" value="1"/>
</dbReference>
<protein>
    <submittedName>
        <fullName evidence="6">Polyketide synthase</fullName>
    </submittedName>
</protein>
<dbReference type="SMART" id="SM00827">
    <property type="entry name" value="PKS_AT"/>
    <property type="match status" value="1"/>
</dbReference>
<organism evidence="6 7">
    <name type="scientific">Brasilonema octagenarum UFV-OR1</name>
    <dbReference type="NCBI Taxonomy" id="417115"/>
    <lineage>
        <taxon>Bacteria</taxon>
        <taxon>Bacillati</taxon>
        <taxon>Cyanobacteriota</taxon>
        <taxon>Cyanophyceae</taxon>
        <taxon>Nostocales</taxon>
        <taxon>Scytonemataceae</taxon>
        <taxon>Brasilonema</taxon>
        <taxon>Octagenarum group</taxon>
    </lineage>
</organism>
<gene>
    <name evidence="6" type="ORF">DP115_03770</name>
</gene>
<dbReference type="Pfam" id="PF02801">
    <property type="entry name" value="Ketoacyl-synt_C"/>
    <property type="match status" value="1"/>
</dbReference>
<evidence type="ECO:0000256" key="4">
    <source>
        <dbReference type="SAM" id="MobiDB-lite"/>
    </source>
</evidence>
<dbReference type="Gene3D" id="3.40.366.10">
    <property type="entry name" value="Malonyl-Coenzyme A Acyl Carrier Protein, domain 2"/>
    <property type="match status" value="1"/>
</dbReference>
<dbReference type="InterPro" id="IPR050091">
    <property type="entry name" value="PKS_NRPS_Biosynth_Enz"/>
</dbReference>
<evidence type="ECO:0000259" key="5">
    <source>
        <dbReference type="PROSITE" id="PS52004"/>
    </source>
</evidence>
<keyword evidence="3" id="KW-0808">Transferase</keyword>
<keyword evidence="7" id="KW-1185">Reference proteome</keyword>
<dbReference type="SUPFAM" id="SSF52151">
    <property type="entry name" value="FabD/lysophospholipase-like"/>
    <property type="match status" value="1"/>
</dbReference>
<comment type="caution">
    <text evidence="6">The sequence shown here is derived from an EMBL/GenBank/DDBJ whole genome shotgun (WGS) entry which is preliminary data.</text>
</comment>
<feature type="region of interest" description="Disordered" evidence="4">
    <location>
        <begin position="439"/>
        <end position="465"/>
    </location>
</feature>
<dbReference type="SUPFAM" id="SSF53901">
    <property type="entry name" value="Thiolase-like"/>
    <property type="match status" value="1"/>
</dbReference>
<dbReference type="EMBL" id="QMEC01000009">
    <property type="protein sequence ID" value="NMF61954.1"/>
    <property type="molecule type" value="Genomic_DNA"/>
</dbReference>
<accession>A0ABX1M0G2</accession>
<dbReference type="Gene3D" id="3.30.70.250">
    <property type="entry name" value="Malonyl-CoA ACP transacylase, ACP-binding"/>
    <property type="match status" value="1"/>
</dbReference>
<evidence type="ECO:0000256" key="1">
    <source>
        <dbReference type="ARBA" id="ARBA00022450"/>
    </source>
</evidence>
<dbReference type="PROSITE" id="PS00606">
    <property type="entry name" value="KS3_1"/>
    <property type="match status" value="1"/>
</dbReference>
<name>A0ABX1M0G2_9CYAN</name>
<evidence type="ECO:0000256" key="3">
    <source>
        <dbReference type="ARBA" id="ARBA00022679"/>
    </source>
</evidence>
<dbReference type="InterPro" id="IPR001227">
    <property type="entry name" value="Ac_transferase_dom_sf"/>
</dbReference>
<dbReference type="InterPro" id="IPR018201">
    <property type="entry name" value="Ketoacyl_synth_AS"/>
</dbReference>